<evidence type="ECO:0000313" key="1">
    <source>
        <dbReference type="EMBL" id="QNJ91093.1"/>
    </source>
</evidence>
<dbReference type="SUPFAM" id="SSF46689">
    <property type="entry name" value="Homeodomain-like"/>
    <property type="match status" value="1"/>
</dbReference>
<sequence length="191" mass="21516">MATVASERGRAHKSATREDYMVVGLEVLADGGHLELKLAEVCSRLGVTSGSFYHFFEGWAQYRAQVIDHWKNEATLTQLQLLRGEPDPYRRIERLVDVALRLDHTAESAIRAWSRVDPDVRRVQAEVDMLRRQVVFDSARQIADDDLRAHRFADAALYLLIGYEQAAVAPDLEGLEAIFRDLLTILEGAPG</sequence>
<reference evidence="1 4" key="3">
    <citation type="submission" date="2020-07" db="EMBL/GenBank/DDBJ databases">
        <title>Draft genome sequence of four isobutane-metabolizing strains capable of cometabolically degrading diverse ether contaminants.</title>
        <authorList>
            <person name="Chen W."/>
            <person name="Faulkner N."/>
            <person name="Smith C."/>
            <person name="Hyman M."/>
        </authorList>
    </citation>
    <scope>NUCLEOTIDE SEQUENCE [LARGE SCALE GENOMIC DNA]</scope>
    <source>
        <strain evidence="1 4">2A</strain>
    </source>
</reference>
<name>A0A1G4X144_9MYCO</name>
<protein>
    <submittedName>
        <fullName evidence="1">TetR/AcrR family transcriptional regulator</fullName>
    </submittedName>
    <submittedName>
        <fullName evidence="2">Transcriptional regulator, TetR family</fullName>
    </submittedName>
</protein>
<dbReference type="KEGG" id="mflu:HZU40_23095"/>
<evidence type="ECO:0000313" key="4">
    <source>
        <dbReference type="Proteomes" id="UP000515498"/>
    </source>
</evidence>
<dbReference type="RefSeq" id="WP_090364323.1">
    <property type="nucleotide sequence ID" value="NZ_CP059894.1"/>
</dbReference>
<gene>
    <name evidence="1" type="ORF">HZU40_23095</name>
    <name evidence="2" type="ORF">SAMN02799620_06022</name>
</gene>
<dbReference type="STRING" id="1502745.SAMN02799620_06022"/>
<proteinExistence type="predicted"/>
<evidence type="ECO:0000313" key="3">
    <source>
        <dbReference type="Proteomes" id="UP000199707"/>
    </source>
</evidence>
<reference evidence="2" key="1">
    <citation type="submission" date="2016-10" db="EMBL/GenBank/DDBJ databases">
        <authorList>
            <person name="de Groot N.N."/>
        </authorList>
    </citation>
    <scope>NUCLEOTIDE SEQUENCE [LARGE SCALE GENOMIC DNA]</scope>
    <source>
        <strain evidence="2">UNC267MFSha1.1M11</strain>
    </source>
</reference>
<dbReference type="EMBL" id="CP059894">
    <property type="protein sequence ID" value="QNJ91093.1"/>
    <property type="molecule type" value="Genomic_DNA"/>
</dbReference>
<dbReference type="Proteomes" id="UP000199707">
    <property type="component" value="Unassembled WGS sequence"/>
</dbReference>
<organism evidence="2 3">
    <name type="scientific">Mycolicibacterium fluoranthenivorans</name>
    <dbReference type="NCBI Taxonomy" id="258505"/>
    <lineage>
        <taxon>Bacteria</taxon>
        <taxon>Bacillati</taxon>
        <taxon>Actinomycetota</taxon>
        <taxon>Actinomycetes</taxon>
        <taxon>Mycobacteriales</taxon>
        <taxon>Mycobacteriaceae</taxon>
        <taxon>Mycolicibacterium</taxon>
    </lineage>
</organism>
<dbReference type="AlphaFoldDB" id="A0A1G4X144"/>
<dbReference type="Gene3D" id="1.10.357.10">
    <property type="entry name" value="Tetracycline Repressor, domain 2"/>
    <property type="match status" value="1"/>
</dbReference>
<dbReference type="EMBL" id="FMUB01000018">
    <property type="protein sequence ID" value="SCX33649.1"/>
    <property type="molecule type" value="Genomic_DNA"/>
</dbReference>
<evidence type="ECO:0000313" key="2">
    <source>
        <dbReference type="EMBL" id="SCX33649.1"/>
    </source>
</evidence>
<dbReference type="Proteomes" id="UP000515498">
    <property type="component" value="Chromosome"/>
</dbReference>
<dbReference type="InterPro" id="IPR009057">
    <property type="entry name" value="Homeodomain-like_sf"/>
</dbReference>
<reference evidence="3" key="2">
    <citation type="submission" date="2016-10" db="EMBL/GenBank/DDBJ databases">
        <authorList>
            <person name="Varghese N."/>
            <person name="Submissions S."/>
        </authorList>
    </citation>
    <scope>NUCLEOTIDE SEQUENCE [LARGE SCALE GENOMIC DNA]</scope>
    <source>
        <strain evidence="3">UNC267MFSha1.1M11</strain>
    </source>
</reference>
<accession>A0A1G4X144</accession>